<geneLocation type="plasmid" evidence="9">
    <name>pnonnen1</name>
</geneLocation>
<dbReference type="Pfam" id="PF10412">
    <property type="entry name" value="TrwB_AAD_bind"/>
    <property type="match status" value="1"/>
</dbReference>
<organism evidence="8 9">
    <name type="scientific">Silvanigrella aquatica</name>
    <dbReference type="NCBI Taxonomy" id="1915309"/>
    <lineage>
        <taxon>Bacteria</taxon>
        <taxon>Pseudomonadati</taxon>
        <taxon>Bdellovibrionota</taxon>
        <taxon>Oligoflexia</taxon>
        <taxon>Silvanigrellales</taxon>
        <taxon>Silvanigrellaceae</taxon>
        <taxon>Silvanigrella</taxon>
    </lineage>
</organism>
<dbReference type="InterPro" id="IPR051539">
    <property type="entry name" value="T4SS-coupling_protein"/>
</dbReference>
<keyword evidence="8" id="KW-0614">Plasmid</keyword>
<dbReference type="InterPro" id="IPR019476">
    <property type="entry name" value="T4SS_TraD_DNA-bd"/>
</dbReference>
<dbReference type="InterPro" id="IPR027417">
    <property type="entry name" value="P-loop_NTPase"/>
</dbReference>
<sequence>MNILINIFFTIYILCFFFLVFSTYKVSSYKLNNYKKKNILIIFLFLIAYIGIPTVITMSSMSNFLMKNYHFPSFDNFSSYHNMAFIYLREHYLTNYKIIMIFLFFISSLFMFGYVNKFFKYAKIIENKYEKYDLTSKLSVSFLTFGLAPILQGLEYLSKQNKVGTIRELEEGNEVIRDIKSAENRLVTELLVRNSTGYKFFKNFRLPKHIEVLNLLIIGGMGAGKTAFLTPIILQFFELKYRSLILDNKGDFCELLGEKEGVTILSPFDARSPSWNVAEDVATELEAIEFISQLIPLTGGSGDFFALAARDIALGAIKFLQKTKAYDWNMNEVLETVGSENILRILEEYHPGGLQTLRDCGYDPKTGKLLVGETSSGIFQNIRASLQNFDILARAWPQTVNGFSIKKWAKGDEEKTLFLIVPFKQLYPEISGFFSGIVIDLFVNETLNLPESRERRLGLFLDELGAIPRVKSLANGAKLLRGMGVCMFVGIQEVGVIRKKYEKDGGTEVILNAFSSKMVGRAETPEYAEYFVRMFGKNRYKKITRTRSMGTTGKYSLSLSEEQVVEDAISTGELSSIPPATLKNGAIFFLKISEMPVIFKLRFPIIPIKRPYQKCVEPEWMKRPSKELSIGLGSNSINNEINQPKIDQNLETLLTDISKINNNIQNENVLILANSEEINKDNENINKKNEDKKDTEADGTINLDLGSLNF</sequence>
<feature type="domain" description="Type IV secretion system coupling protein TraD DNA-binding" evidence="7">
    <location>
        <begin position="206"/>
        <end position="574"/>
    </location>
</feature>
<evidence type="ECO:0000256" key="5">
    <source>
        <dbReference type="ARBA" id="ARBA00023136"/>
    </source>
</evidence>
<evidence type="ECO:0000313" key="8">
    <source>
        <dbReference type="EMBL" id="APJ05213.1"/>
    </source>
</evidence>
<dbReference type="PANTHER" id="PTHR37937">
    <property type="entry name" value="CONJUGATIVE TRANSFER: DNA TRANSPORT"/>
    <property type="match status" value="1"/>
</dbReference>
<dbReference type="Gene3D" id="3.40.50.300">
    <property type="entry name" value="P-loop containing nucleotide triphosphate hydrolases"/>
    <property type="match status" value="2"/>
</dbReference>
<proteinExistence type="predicted"/>
<dbReference type="KEGG" id="saqi:AXG55_14415"/>
<name>A0A1L4D4S7_9BACT</name>
<feature type="transmembrane region" description="Helical" evidence="6">
    <location>
        <begin position="212"/>
        <end position="237"/>
    </location>
</feature>
<dbReference type="AlphaFoldDB" id="A0A1L4D4S7"/>
<dbReference type="EMBL" id="CP017835">
    <property type="protein sequence ID" value="APJ05213.1"/>
    <property type="molecule type" value="Genomic_DNA"/>
</dbReference>
<feature type="transmembrane region" description="Helical" evidence="6">
    <location>
        <begin position="6"/>
        <end position="27"/>
    </location>
</feature>
<keyword evidence="2" id="KW-1003">Cell membrane</keyword>
<evidence type="ECO:0000256" key="3">
    <source>
        <dbReference type="ARBA" id="ARBA00022692"/>
    </source>
</evidence>
<dbReference type="SUPFAM" id="SSF52540">
    <property type="entry name" value="P-loop containing nucleoside triphosphate hydrolases"/>
    <property type="match status" value="1"/>
</dbReference>
<protein>
    <recommendedName>
        <fullName evidence="7">Type IV secretion system coupling protein TraD DNA-binding domain-containing protein</fullName>
    </recommendedName>
</protein>
<evidence type="ECO:0000259" key="7">
    <source>
        <dbReference type="Pfam" id="PF10412"/>
    </source>
</evidence>
<keyword evidence="5 6" id="KW-0472">Membrane</keyword>
<evidence type="ECO:0000256" key="2">
    <source>
        <dbReference type="ARBA" id="ARBA00022475"/>
    </source>
</evidence>
<dbReference type="CDD" id="cd01127">
    <property type="entry name" value="TrwB_TraG_TraD_VirD4"/>
    <property type="match status" value="1"/>
</dbReference>
<reference evidence="8 9" key="1">
    <citation type="submission" date="2016-10" db="EMBL/GenBank/DDBJ databases">
        <title>Silvanigrella aquatica sp. nov., isolated from a freshwater lake located in the Black Forest, Germany, description of Silvanigrellaceae fam. nov., Silvanigrellales ord. nov., reclassification of the order Bdellovibrionales in the class Oligoflexia, reclassification of the families Bacteriovoracaceae and Halobacteriovoraceae in the new order Bacteriovoracales ord. nov., and reclassification of the family Pseudobacteriovoracaceae in the order Oligoflexiales.</title>
        <authorList>
            <person name="Hahn M.W."/>
            <person name="Schmidt J."/>
            <person name="Koll U."/>
            <person name="Rohde M."/>
            <person name="Verbag S."/>
            <person name="Pitt A."/>
            <person name="Nakai R."/>
            <person name="Naganuma T."/>
            <person name="Lang E."/>
        </authorList>
    </citation>
    <scope>NUCLEOTIDE SEQUENCE [LARGE SCALE GENOMIC DNA]</scope>
    <source>
        <strain evidence="8 9">MWH-Nonnen-W8red</strain>
        <plasmid evidence="9">Plasmid pnonnen1</plasmid>
    </source>
</reference>
<feature type="transmembrane region" description="Helical" evidence="6">
    <location>
        <begin position="39"/>
        <end position="61"/>
    </location>
</feature>
<dbReference type="GO" id="GO:0005886">
    <property type="term" value="C:plasma membrane"/>
    <property type="evidence" value="ECO:0007669"/>
    <property type="project" value="UniProtKB-SubCell"/>
</dbReference>
<dbReference type="OrthoDB" id="9803543at2"/>
<dbReference type="PANTHER" id="PTHR37937:SF1">
    <property type="entry name" value="CONJUGATIVE TRANSFER: DNA TRANSPORT"/>
    <property type="match status" value="1"/>
</dbReference>
<evidence type="ECO:0000256" key="1">
    <source>
        <dbReference type="ARBA" id="ARBA00004651"/>
    </source>
</evidence>
<dbReference type="RefSeq" id="WP_148698876.1">
    <property type="nucleotide sequence ID" value="NZ_CP017835.1"/>
</dbReference>
<accession>A0A1L4D4S7</accession>
<evidence type="ECO:0000256" key="6">
    <source>
        <dbReference type="SAM" id="Phobius"/>
    </source>
</evidence>
<feature type="transmembrane region" description="Helical" evidence="6">
    <location>
        <begin position="96"/>
        <end position="115"/>
    </location>
</feature>
<comment type="subcellular location">
    <subcellularLocation>
        <location evidence="1">Cell membrane</location>
        <topology evidence="1">Multi-pass membrane protein</topology>
    </subcellularLocation>
</comment>
<keyword evidence="9" id="KW-1185">Reference proteome</keyword>
<gene>
    <name evidence="8" type="ORF">AXG55_14415</name>
</gene>
<dbReference type="Proteomes" id="UP000184731">
    <property type="component" value="Plasmid pnonnen1"/>
</dbReference>
<evidence type="ECO:0000313" key="9">
    <source>
        <dbReference type="Proteomes" id="UP000184731"/>
    </source>
</evidence>
<keyword evidence="4 6" id="KW-1133">Transmembrane helix</keyword>
<keyword evidence="3 6" id="KW-0812">Transmembrane</keyword>
<evidence type="ECO:0000256" key="4">
    <source>
        <dbReference type="ARBA" id="ARBA00022989"/>
    </source>
</evidence>